<name>A0ABR2ACB2_9ROSI</name>
<keyword evidence="3" id="KW-1185">Reference proteome</keyword>
<dbReference type="EMBL" id="JBBPBN010000274">
    <property type="protein sequence ID" value="KAK8490780.1"/>
    <property type="molecule type" value="Genomic_DNA"/>
</dbReference>
<evidence type="ECO:0000313" key="2">
    <source>
        <dbReference type="EMBL" id="KAK8490780.1"/>
    </source>
</evidence>
<proteinExistence type="predicted"/>
<dbReference type="Proteomes" id="UP001396334">
    <property type="component" value="Unassembled WGS sequence"/>
</dbReference>
<feature type="compositionally biased region" description="Polar residues" evidence="1">
    <location>
        <begin position="33"/>
        <end position="43"/>
    </location>
</feature>
<protein>
    <submittedName>
        <fullName evidence="2">Uncharacterized protein</fullName>
    </submittedName>
</protein>
<comment type="caution">
    <text evidence="2">The sequence shown here is derived from an EMBL/GenBank/DDBJ whole genome shotgun (WGS) entry which is preliminary data.</text>
</comment>
<feature type="region of interest" description="Disordered" evidence="1">
    <location>
        <begin position="9"/>
        <end position="89"/>
    </location>
</feature>
<sequence length="89" mass="9034">MARPSRWLLTCGSRFGSPCDDTDAPEMVDSAPESPSTHPNSTRAAAPTSDPVVPVVAAHATRAPPTPVVASDAANLQGPSAPSETADLV</sequence>
<accession>A0ABR2ACB2</accession>
<evidence type="ECO:0000256" key="1">
    <source>
        <dbReference type="SAM" id="MobiDB-lite"/>
    </source>
</evidence>
<reference evidence="2 3" key="1">
    <citation type="journal article" date="2024" name="G3 (Bethesda)">
        <title>Genome assembly of Hibiscus sabdariffa L. provides insights into metabolisms of medicinal natural products.</title>
        <authorList>
            <person name="Kim T."/>
        </authorList>
    </citation>
    <scope>NUCLEOTIDE SEQUENCE [LARGE SCALE GENOMIC DNA]</scope>
    <source>
        <strain evidence="2">TK-2024</strain>
        <tissue evidence="2">Old leaves</tissue>
    </source>
</reference>
<organism evidence="2 3">
    <name type="scientific">Hibiscus sabdariffa</name>
    <name type="common">roselle</name>
    <dbReference type="NCBI Taxonomy" id="183260"/>
    <lineage>
        <taxon>Eukaryota</taxon>
        <taxon>Viridiplantae</taxon>
        <taxon>Streptophyta</taxon>
        <taxon>Embryophyta</taxon>
        <taxon>Tracheophyta</taxon>
        <taxon>Spermatophyta</taxon>
        <taxon>Magnoliopsida</taxon>
        <taxon>eudicotyledons</taxon>
        <taxon>Gunneridae</taxon>
        <taxon>Pentapetalae</taxon>
        <taxon>rosids</taxon>
        <taxon>malvids</taxon>
        <taxon>Malvales</taxon>
        <taxon>Malvaceae</taxon>
        <taxon>Malvoideae</taxon>
        <taxon>Hibiscus</taxon>
    </lineage>
</organism>
<gene>
    <name evidence="2" type="ORF">V6N11_072864</name>
</gene>
<evidence type="ECO:0000313" key="3">
    <source>
        <dbReference type="Proteomes" id="UP001396334"/>
    </source>
</evidence>